<name>A0A7U7J3V6_9GAMM</name>
<evidence type="ECO:0000256" key="1">
    <source>
        <dbReference type="SAM" id="Phobius"/>
    </source>
</evidence>
<dbReference type="Proteomes" id="UP000019184">
    <property type="component" value="Unassembled WGS sequence"/>
</dbReference>
<keyword evidence="3" id="KW-0012">Acyltransferase</keyword>
<keyword evidence="4" id="KW-1185">Reference proteome</keyword>
<reference evidence="3 4" key="1">
    <citation type="journal article" date="2014" name="ISME J.">
        <title>Candidatus Competibacter-lineage genomes retrieved from metagenomes reveal functional metabolic diversity.</title>
        <authorList>
            <person name="McIlroy S.J."/>
            <person name="Albertsen M."/>
            <person name="Andresen E.K."/>
            <person name="Saunders A.M."/>
            <person name="Kristiansen R."/>
            <person name="Stokholm-Bjerregaard M."/>
            <person name="Nielsen K.L."/>
            <person name="Nielsen P.H."/>
        </authorList>
    </citation>
    <scope>NUCLEOTIDE SEQUENCE [LARGE SCALE GENOMIC DNA]</scope>
    <source>
        <strain evidence="3 4">Run_B_J11</strain>
    </source>
</reference>
<organism evidence="3 4">
    <name type="scientific">Candidatus Contendobacter odensis Run_B_J11</name>
    <dbReference type="NCBI Taxonomy" id="1400861"/>
    <lineage>
        <taxon>Bacteria</taxon>
        <taxon>Pseudomonadati</taxon>
        <taxon>Pseudomonadota</taxon>
        <taxon>Gammaproteobacteria</taxon>
        <taxon>Candidatus Competibacteraceae</taxon>
        <taxon>Candidatus Contendibacter</taxon>
    </lineage>
</organism>
<dbReference type="RefSeq" id="WP_051497539.1">
    <property type="nucleotide sequence ID" value="NZ_CBTK010000085.1"/>
</dbReference>
<evidence type="ECO:0000259" key="2">
    <source>
        <dbReference type="SMART" id="SM00563"/>
    </source>
</evidence>
<dbReference type="InterPro" id="IPR002123">
    <property type="entry name" value="Plipid/glycerol_acylTrfase"/>
</dbReference>
<dbReference type="PANTHER" id="PTHR10983:SF16">
    <property type="entry name" value="LYSOCARDIOLIPIN ACYLTRANSFERASE 1"/>
    <property type="match status" value="1"/>
</dbReference>
<dbReference type="EMBL" id="CBTK010000085">
    <property type="protein sequence ID" value="CDH44595.1"/>
    <property type="molecule type" value="Genomic_DNA"/>
</dbReference>
<dbReference type="PANTHER" id="PTHR10983">
    <property type="entry name" value="1-ACYLGLYCEROL-3-PHOSPHATE ACYLTRANSFERASE-RELATED"/>
    <property type="match status" value="1"/>
</dbReference>
<dbReference type="SUPFAM" id="SSF69593">
    <property type="entry name" value="Glycerol-3-phosphate (1)-acyltransferase"/>
    <property type="match status" value="1"/>
</dbReference>
<keyword evidence="3" id="KW-0808">Transferase</keyword>
<dbReference type="GO" id="GO:0016746">
    <property type="term" value="F:acyltransferase activity"/>
    <property type="evidence" value="ECO:0007669"/>
    <property type="project" value="UniProtKB-KW"/>
</dbReference>
<dbReference type="SMART" id="SM00563">
    <property type="entry name" value="PlsC"/>
    <property type="match status" value="1"/>
</dbReference>
<keyword evidence="1" id="KW-1133">Transmembrane helix</keyword>
<accession>A0A7U7J3V6</accession>
<proteinExistence type="predicted"/>
<dbReference type="Pfam" id="PF01553">
    <property type="entry name" value="Acyltransferase"/>
    <property type="match status" value="1"/>
</dbReference>
<keyword evidence="1" id="KW-0812">Transmembrane</keyword>
<gene>
    <name evidence="3" type="ORF">BN874_1750023</name>
</gene>
<dbReference type="OrthoDB" id="319710at2"/>
<feature type="transmembrane region" description="Helical" evidence="1">
    <location>
        <begin position="12"/>
        <end position="35"/>
    </location>
</feature>
<sequence>MRAVLPAPVRAALAFLLFILNTVLWCTLFYAVLLLKLILPHSGGRACLSSLLIRVAQTWIDGNSAIIDWTQRIEWDIQGLEGLRRDDWYLVSSNHQSWVDIVVLQRVLNRRILFLKFFIKQPLIWVPLLGGVWLALDFPFMQRHSADYLAQHPEARDQDWETTRRLCERFHDTPTTILNFLEGTRFRLDKHTRQQSPYRHLLRPKSGGLGFVLAILVVCHV</sequence>
<dbReference type="NCBIfam" id="NF010621">
    <property type="entry name" value="PRK14014.1"/>
    <property type="match status" value="1"/>
</dbReference>
<evidence type="ECO:0000313" key="3">
    <source>
        <dbReference type="EMBL" id="CDH44595.1"/>
    </source>
</evidence>
<comment type="caution">
    <text evidence="3">The sequence shown here is derived from an EMBL/GenBank/DDBJ whole genome shotgun (WGS) entry which is preliminary data.</text>
</comment>
<keyword evidence="1" id="KW-0472">Membrane</keyword>
<evidence type="ECO:0000313" key="4">
    <source>
        <dbReference type="Proteomes" id="UP000019184"/>
    </source>
</evidence>
<protein>
    <submittedName>
        <fullName evidence="3">1-acyl-sn-glycerol-3-phosphate acyltransferase</fullName>
    </submittedName>
</protein>
<dbReference type="CDD" id="cd07990">
    <property type="entry name" value="LPLAT_LCLAT1-like"/>
    <property type="match status" value="1"/>
</dbReference>
<dbReference type="AlphaFoldDB" id="A0A7U7J3V6"/>
<feature type="domain" description="Phospholipid/glycerol acyltransferase" evidence="2">
    <location>
        <begin position="89"/>
        <end position="220"/>
    </location>
</feature>